<evidence type="ECO:0000313" key="2">
    <source>
        <dbReference type="Proteomes" id="UP001161247"/>
    </source>
</evidence>
<comment type="caution">
    <text evidence="1">The sequence shown here is derived from an EMBL/GenBank/DDBJ whole genome shotgun (WGS) entry which is preliminary data.</text>
</comment>
<reference evidence="1" key="1">
    <citation type="submission" date="2023-03" db="EMBL/GenBank/DDBJ databases">
        <authorList>
            <person name="Julca I."/>
        </authorList>
    </citation>
    <scope>NUCLEOTIDE SEQUENCE</scope>
</reference>
<dbReference type="AlphaFoldDB" id="A0AAV1BUE9"/>
<protein>
    <submittedName>
        <fullName evidence="1">OLC1v1020873C1</fullName>
    </submittedName>
</protein>
<keyword evidence="2" id="KW-1185">Reference proteome</keyword>
<proteinExistence type="predicted"/>
<organism evidence="1 2">
    <name type="scientific">Oldenlandia corymbosa var. corymbosa</name>
    <dbReference type="NCBI Taxonomy" id="529605"/>
    <lineage>
        <taxon>Eukaryota</taxon>
        <taxon>Viridiplantae</taxon>
        <taxon>Streptophyta</taxon>
        <taxon>Embryophyta</taxon>
        <taxon>Tracheophyta</taxon>
        <taxon>Spermatophyta</taxon>
        <taxon>Magnoliopsida</taxon>
        <taxon>eudicotyledons</taxon>
        <taxon>Gunneridae</taxon>
        <taxon>Pentapetalae</taxon>
        <taxon>asterids</taxon>
        <taxon>lamiids</taxon>
        <taxon>Gentianales</taxon>
        <taxon>Rubiaceae</taxon>
        <taxon>Rubioideae</taxon>
        <taxon>Spermacoceae</taxon>
        <taxon>Hedyotis-Oldenlandia complex</taxon>
        <taxon>Oldenlandia</taxon>
    </lineage>
</organism>
<gene>
    <name evidence="1" type="ORF">OLC1_LOCUS24898</name>
</gene>
<name>A0AAV1BUE9_OLDCO</name>
<dbReference type="Proteomes" id="UP001161247">
    <property type="component" value="Unassembled WGS sequence"/>
</dbReference>
<dbReference type="EMBL" id="CATKSE010000001">
    <property type="protein sequence ID" value="CAI9086935.1"/>
    <property type="molecule type" value="Genomic_DNA"/>
</dbReference>
<accession>A0AAV1BUE9</accession>
<sequence length="90" mass="9935">MACPISSPDSDNLGNRVYWIPNHPGADSKRYVFVIITTALDSYPRYSSPGKSYEAQGGRGEVRVPCSSRLDDLPVDVFRKIVYPGSDQPT</sequence>
<evidence type="ECO:0000313" key="1">
    <source>
        <dbReference type="EMBL" id="CAI9086935.1"/>
    </source>
</evidence>